<evidence type="ECO:0000313" key="2">
    <source>
        <dbReference type="Proteomes" id="UP000241818"/>
    </source>
</evidence>
<name>A0A2T3B5V3_AMORE</name>
<proteinExistence type="predicted"/>
<dbReference type="GeneID" id="36571805"/>
<evidence type="ECO:0000313" key="1">
    <source>
        <dbReference type="EMBL" id="PSS22144.1"/>
    </source>
</evidence>
<dbReference type="EMBL" id="KZ679009">
    <property type="protein sequence ID" value="PSS22144.1"/>
    <property type="molecule type" value="Genomic_DNA"/>
</dbReference>
<organism evidence="1 2">
    <name type="scientific">Amorphotheca resinae ATCC 22711</name>
    <dbReference type="NCBI Taxonomy" id="857342"/>
    <lineage>
        <taxon>Eukaryota</taxon>
        <taxon>Fungi</taxon>
        <taxon>Dikarya</taxon>
        <taxon>Ascomycota</taxon>
        <taxon>Pezizomycotina</taxon>
        <taxon>Leotiomycetes</taxon>
        <taxon>Helotiales</taxon>
        <taxon>Amorphothecaceae</taxon>
        <taxon>Amorphotheca</taxon>
    </lineage>
</organism>
<reference evidence="1 2" key="1">
    <citation type="journal article" date="2018" name="New Phytol.">
        <title>Comparative genomics and transcriptomics depict ericoid mycorrhizal fungi as versatile saprotrophs and plant mutualists.</title>
        <authorList>
            <person name="Martino E."/>
            <person name="Morin E."/>
            <person name="Grelet G.A."/>
            <person name="Kuo A."/>
            <person name="Kohler A."/>
            <person name="Daghino S."/>
            <person name="Barry K.W."/>
            <person name="Cichocki N."/>
            <person name="Clum A."/>
            <person name="Dockter R.B."/>
            <person name="Hainaut M."/>
            <person name="Kuo R.C."/>
            <person name="LaButti K."/>
            <person name="Lindahl B.D."/>
            <person name="Lindquist E.A."/>
            <person name="Lipzen A."/>
            <person name="Khouja H.R."/>
            <person name="Magnuson J."/>
            <person name="Murat C."/>
            <person name="Ohm R.A."/>
            <person name="Singer S.W."/>
            <person name="Spatafora J.W."/>
            <person name="Wang M."/>
            <person name="Veneault-Fourrey C."/>
            <person name="Henrissat B."/>
            <person name="Grigoriev I.V."/>
            <person name="Martin F.M."/>
            <person name="Perotto S."/>
        </authorList>
    </citation>
    <scope>NUCLEOTIDE SEQUENCE [LARGE SCALE GENOMIC DNA]</scope>
    <source>
        <strain evidence="1 2">ATCC 22711</strain>
    </source>
</reference>
<dbReference type="RefSeq" id="XP_024722299.1">
    <property type="nucleotide sequence ID" value="XM_024863724.1"/>
</dbReference>
<keyword evidence="2" id="KW-1185">Reference proteome</keyword>
<dbReference type="Proteomes" id="UP000241818">
    <property type="component" value="Unassembled WGS sequence"/>
</dbReference>
<protein>
    <submittedName>
        <fullName evidence="1">Uncharacterized protein</fullName>
    </submittedName>
</protein>
<accession>A0A2T3B5V3</accession>
<gene>
    <name evidence="1" type="ORF">M430DRAFT_17704</name>
</gene>
<dbReference type="OrthoDB" id="5229017at2759"/>
<dbReference type="InParanoid" id="A0A2T3B5V3"/>
<dbReference type="AlphaFoldDB" id="A0A2T3B5V3"/>
<sequence length="102" mass="11542">MPTPSLPRHRASSAADSNLDALHPILENFHLPVELEGAPKRSGVHNLLREGWDEDQCRRFPLKHASVPRDLNYKDGLMVIHPLLQERFGDENMDLAIGVLEE</sequence>